<dbReference type="EMBL" id="JAAAPX010000037">
    <property type="protein sequence ID" value="KAF4238611.1"/>
    <property type="molecule type" value="Genomic_DNA"/>
</dbReference>
<gene>
    <name evidence="2" type="ORF">CNMCM6805_006283</name>
</gene>
<dbReference type="InterPro" id="IPR011990">
    <property type="entry name" value="TPR-like_helical_dom_sf"/>
</dbReference>
<dbReference type="Gene3D" id="3.40.630.30">
    <property type="match status" value="1"/>
</dbReference>
<dbReference type="CDD" id="cd04301">
    <property type="entry name" value="NAT_SF"/>
    <property type="match status" value="1"/>
</dbReference>
<accession>A0A8H4HA68</accession>
<evidence type="ECO:0000259" key="1">
    <source>
        <dbReference type="PROSITE" id="PS51186"/>
    </source>
</evidence>
<dbReference type="Proteomes" id="UP000653565">
    <property type="component" value="Unassembled WGS sequence"/>
</dbReference>
<dbReference type="Gene3D" id="1.25.40.10">
    <property type="entry name" value="Tetratricopeptide repeat domain"/>
    <property type="match status" value="1"/>
</dbReference>
<dbReference type="PANTHER" id="PTHR43415">
    <property type="entry name" value="SPERMIDINE N(1)-ACETYLTRANSFERASE"/>
    <property type="match status" value="1"/>
</dbReference>
<dbReference type="Pfam" id="PF00583">
    <property type="entry name" value="Acetyltransf_1"/>
    <property type="match status" value="1"/>
</dbReference>
<keyword evidence="3" id="KW-1185">Reference proteome</keyword>
<evidence type="ECO:0000313" key="3">
    <source>
        <dbReference type="Proteomes" id="UP000653565"/>
    </source>
</evidence>
<evidence type="ECO:0000313" key="2">
    <source>
        <dbReference type="EMBL" id="KAF4238611.1"/>
    </source>
</evidence>
<reference evidence="2" key="1">
    <citation type="journal article" date="2020" name="bioRxiv">
        <title>Genomic and phenotypic heterogeneity of clinical isolates of the human pathogens Aspergillus fumigatus, Aspergillus lentulus and Aspergillus fumigatiaffinis.</title>
        <authorList>
            <person name="dos Santos R.A.C."/>
            <person name="Steenwyk J.L."/>
            <person name="Rivero-Menendez O."/>
            <person name="Mead M.E."/>
            <person name="Silva L.P."/>
            <person name="Bastos R.W."/>
            <person name="Alastruey-Izquierdo A."/>
            <person name="Goldman G.H."/>
            <person name="Rokas A."/>
        </authorList>
    </citation>
    <scope>NUCLEOTIDE SEQUENCE</scope>
    <source>
        <strain evidence="2">CNM-CM6805</strain>
    </source>
</reference>
<dbReference type="InterPro" id="IPR016181">
    <property type="entry name" value="Acyl_CoA_acyltransferase"/>
</dbReference>
<dbReference type="SUPFAM" id="SSF48452">
    <property type="entry name" value="TPR-like"/>
    <property type="match status" value="1"/>
</dbReference>
<comment type="caution">
    <text evidence="2">The sequence shown here is derived from an EMBL/GenBank/DDBJ whole genome shotgun (WGS) entry which is preliminary data.</text>
</comment>
<dbReference type="AlphaFoldDB" id="A0A8H4HA68"/>
<proteinExistence type="predicted"/>
<dbReference type="OrthoDB" id="5986190at2759"/>
<dbReference type="InterPro" id="IPR000182">
    <property type="entry name" value="GNAT_dom"/>
</dbReference>
<dbReference type="PROSITE" id="PS51186">
    <property type="entry name" value="GNAT"/>
    <property type="match status" value="1"/>
</dbReference>
<dbReference type="PANTHER" id="PTHR43415:SF3">
    <property type="entry name" value="GNAT-FAMILY ACETYLTRANSFERASE"/>
    <property type="match status" value="1"/>
</dbReference>
<sequence>MDTLRNSWRSDNLVYRSIEENDEDFAFIKSLRSDPVNLGFSTRGMVRPPTAKATKEYMQYFPKNILAVMICLPPNPLQTEEQTDPDQTQNETRALPKATPIGLLGLFDPITEAAGIHRNAFLCISLAEHYRGKGYGTEAINFALDFAFRYANLHRVALEVFSYNDNALRVYQKVGFVVEGRKREDHFFDGAYHDTLMMGILKKEFKIGVWEGLLDVLSRPGGSLNDMQFRTPDIGLLNCLFVASRERFARNMSFVKHLLLSTDAIPLDQIGRMKIVCYEKFRALRIANMQSSFCSRQGSKLTSLVIPYETKGQDWSIISGLLLTPTIDYLDIDRYYYALMMNGASYSQGSTIPTFSNLKALTIYKPDGGPWIYELWQRLRCCDLQFFHLEETAERMSRYDLAEVLLCLRQHQNLETLAQFIPHCSLHPDTLTSMANLASGYRDQGRWEEAEKLEVQVLEVRKEVLGPEHPGTLTSMNNLAFTWKSQGKIQIALPPREQCVAFSNRLLGPDRPLS</sequence>
<organism evidence="2 3">
    <name type="scientific">Aspergillus fumigatiaffinis</name>
    <dbReference type="NCBI Taxonomy" id="340414"/>
    <lineage>
        <taxon>Eukaryota</taxon>
        <taxon>Fungi</taxon>
        <taxon>Dikarya</taxon>
        <taxon>Ascomycota</taxon>
        <taxon>Pezizomycotina</taxon>
        <taxon>Eurotiomycetes</taxon>
        <taxon>Eurotiomycetidae</taxon>
        <taxon>Eurotiales</taxon>
        <taxon>Aspergillaceae</taxon>
        <taxon>Aspergillus</taxon>
        <taxon>Aspergillus subgen. Fumigati</taxon>
    </lineage>
</organism>
<name>A0A8H4HA68_9EURO</name>
<dbReference type="Pfam" id="PF13374">
    <property type="entry name" value="TPR_10"/>
    <property type="match status" value="2"/>
</dbReference>
<reference evidence="2" key="2">
    <citation type="submission" date="2020-04" db="EMBL/GenBank/DDBJ databases">
        <authorList>
            <person name="Santos R.A.C."/>
            <person name="Steenwyk J.L."/>
            <person name="Rivero-Menendez O."/>
            <person name="Mead M.E."/>
            <person name="Silva L.P."/>
            <person name="Bastos R.W."/>
            <person name="Alastruey-Izquierdo A."/>
            <person name="Goldman G.H."/>
            <person name="Rokas A."/>
        </authorList>
    </citation>
    <scope>NUCLEOTIDE SEQUENCE</scope>
    <source>
        <strain evidence="2">CNM-CM6805</strain>
    </source>
</reference>
<dbReference type="GO" id="GO:0016747">
    <property type="term" value="F:acyltransferase activity, transferring groups other than amino-acyl groups"/>
    <property type="evidence" value="ECO:0007669"/>
    <property type="project" value="InterPro"/>
</dbReference>
<feature type="domain" description="N-acetyltransferase" evidence="1">
    <location>
        <begin position="63"/>
        <end position="199"/>
    </location>
</feature>
<dbReference type="SUPFAM" id="SSF55729">
    <property type="entry name" value="Acyl-CoA N-acyltransferases (Nat)"/>
    <property type="match status" value="1"/>
</dbReference>
<protein>
    <recommendedName>
        <fullName evidence="1">N-acetyltransferase domain-containing protein</fullName>
    </recommendedName>
</protein>